<dbReference type="InterPro" id="IPR001048">
    <property type="entry name" value="Asp/Glu/Uridylate_kinase"/>
</dbReference>
<organism evidence="13 14">
    <name type="scientific">Thermospira aquatica</name>
    <dbReference type="NCBI Taxonomy" id="2828656"/>
    <lineage>
        <taxon>Bacteria</taxon>
        <taxon>Pseudomonadati</taxon>
        <taxon>Spirochaetota</taxon>
        <taxon>Spirochaetia</taxon>
        <taxon>Brevinematales</taxon>
        <taxon>Thermospiraceae</taxon>
        <taxon>Thermospira</taxon>
    </lineage>
</organism>
<protein>
    <recommendedName>
        <fullName evidence="11">Uridylate kinase</fullName>
        <shortName evidence="11">UK</shortName>
        <ecNumber evidence="11">2.7.4.22</ecNumber>
    </recommendedName>
    <alternativeName>
        <fullName evidence="11">Uridine monophosphate kinase</fullName>
        <shortName evidence="11">UMP kinase</shortName>
        <shortName evidence="11">UMPK</shortName>
    </alternativeName>
</protein>
<dbReference type="PIRSF" id="PIRSF005650">
    <property type="entry name" value="Uridylate_kin"/>
    <property type="match status" value="1"/>
</dbReference>
<gene>
    <name evidence="11" type="primary">pyrH</name>
    <name evidence="13" type="ORF">KDW03_12090</name>
</gene>
<dbReference type="Pfam" id="PF00696">
    <property type="entry name" value="AA_kinase"/>
    <property type="match status" value="1"/>
</dbReference>
<dbReference type="GO" id="GO:0006225">
    <property type="term" value="P:UDP biosynthetic process"/>
    <property type="evidence" value="ECO:0007669"/>
    <property type="project" value="TreeGrafter"/>
</dbReference>
<comment type="pathway">
    <text evidence="2 11">Pyrimidine metabolism; CTP biosynthesis via de novo pathway; UDP from UMP (UMPK route): step 1/1.</text>
</comment>
<feature type="binding site" evidence="11">
    <location>
        <position position="171"/>
    </location>
    <ligand>
        <name>ATP</name>
        <dbReference type="ChEBI" id="CHEBI:30616"/>
    </ligand>
</feature>
<dbReference type="SUPFAM" id="SSF53633">
    <property type="entry name" value="Carbamate kinase-like"/>
    <property type="match status" value="1"/>
</dbReference>
<dbReference type="GO" id="GO:0005737">
    <property type="term" value="C:cytoplasm"/>
    <property type="evidence" value="ECO:0007669"/>
    <property type="project" value="UniProtKB-SubCell"/>
</dbReference>
<reference evidence="13" key="1">
    <citation type="submission" date="2021-04" db="EMBL/GenBank/DDBJ databases">
        <authorList>
            <person name="Postec A."/>
        </authorList>
    </citation>
    <scope>NUCLEOTIDE SEQUENCE</scope>
    <source>
        <strain evidence="13">F1F22</strain>
    </source>
</reference>
<keyword evidence="5 11" id="KW-0808">Transferase</keyword>
<evidence type="ECO:0000256" key="11">
    <source>
        <dbReference type="HAMAP-Rule" id="MF_01220"/>
    </source>
</evidence>
<evidence type="ECO:0000259" key="12">
    <source>
        <dbReference type="Pfam" id="PF00696"/>
    </source>
</evidence>
<dbReference type="InterPro" id="IPR015963">
    <property type="entry name" value="Uridylate_kinase_bac"/>
</dbReference>
<name>A0AAX3BDC3_9SPIR</name>
<keyword evidence="4 11" id="KW-0963">Cytoplasm</keyword>
<evidence type="ECO:0000313" key="14">
    <source>
        <dbReference type="Proteomes" id="UP001056539"/>
    </source>
</evidence>
<dbReference type="AlphaFoldDB" id="A0AAX3BDC3"/>
<feature type="binding site" evidence="11">
    <location>
        <position position="73"/>
    </location>
    <ligand>
        <name>UMP</name>
        <dbReference type="ChEBI" id="CHEBI:57865"/>
    </ligand>
</feature>
<evidence type="ECO:0000256" key="10">
    <source>
        <dbReference type="ARBA" id="ARBA00047767"/>
    </source>
</evidence>
<dbReference type="EC" id="2.7.4.22" evidence="11"/>
<dbReference type="Proteomes" id="UP001056539">
    <property type="component" value="Chromosome"/>
</dbReference>
<comment type="caution">
    <text evidence="11">Lacks conserved residue(s) required for the propagation of feature annotation.</text>
</comment>
<comment type="subcellular location">
    <subcellularLocation>
        <location evidence="1 11">Cytoplasm</location>
    </subcellularLocation>
</comment>
<dbReference type="HAMAP" id="MF_01220_B">
    <property type="entry name" value="PyrH_B"/>
    <property type="match status" value="1"/>
</dbReference>
<dbReference type="EMBL" id="CP073355">
    <property type="protein sequence ID" value="URA10200.1"/>
    <property type="molecule type" value="Genomic_DNA"/>
</dbReference>
<accession>A0AAX3BDC3</accession>
<feature type="binding site" evidence="11">
    <location>
        <begin position="12"/>
        <end position="15"/>
    </location>
    <ligand>
        <name>ATP</name>
        <dbReference type="ChEBI" id="CHEBI:30616"/>
    </ligand>
</feature>
<proteinExistence type="inferred from homology"/>
<evidence type="ECO:0000256" key="3">
    <source>
        <dbReference type="ARBA" id="ARBA00007614"/>
    </source>
</evidence>
<dbReference type="Gene3D" id="3.40.1160.10">
    <property type="entry name" value="Acetylglutamate kinase-like"/>
    <property type="match status" value="1"/>
</dbReference>
<evidence type="ECO:0000256" key="1">
    <source>
        <dbReference type="ARBA" id="ARBA00004496"/>
    </source>
</evidence>
<comment type="catalytic activity">
    <reaction evidence="10 11">
        <text>UMP + ATP = UDP + ADP</text>
        <dbReference type="Rhea" id="RHEA:24400"/>
        <dbReference type="ChEBI" id="CHEBI:30616"/>
        <dbReference type="ChEBI" id="CHEBI:57865"/>
        <dbReference type="ChEBI" id="CHEBI:58223"/>
        <dbReference type="ChEBI" id="CHEBI:456216"/>
        <dbReference type="EC" id="2.7.4.22"/>
    </reaction>
</comment>
<keyword evidence="14" id="KW-1185">Reference proteome</keyword>
<dbReference type="FunFam" id="3.40.1160.10:FF:000001">
    <property type="entry name" value="Uridylate kinase"/>
    <property type="match status" value="1"/>
</dbReference>
<feature type="binding site" evidence="11">
    <location>
        <position position="168"/>
    </location>
    <ligand>
        <name>ATP</name>
        <dbReference type="ChEBI" id="CHEBI:30616"/>
    </ligand>
</feature>
<sequence>MSSPKYKRVLLKISGEVLGGKNGGLDYDAINSVATQVADAAKTGVDLALVVGGGNIIRGTEAQNFGVARTTADYMGMLATVINSLALQAVLEERYNLQTRVQSAIKVSSVAEDFIRRRAIRHLEKKRIVIFAAGTGNPYFSTDTAAVLRAIEIQADLMIKATKVDGVYDKDPKKYADAKRFESISFRNVLEKRLQVMDSTAIALCMDNNLPIMVLNIFEQGHIVDAIMGKPVGTLVHSGE</sequence>
<evidence type="ECO:0000313" key="13">
    <source>
        <dbReference type="EMBL" id="URA10200.1"/>
    </source>
</evidence>
<dbReference type="GO" id="GO:0005524">
    <property type="term" value="F:ATP binding"/>
    <property type="evidence" value="ECO:0007669"/>
    <property type="project" value="UniProtKB-KW"/>
</dbReference>
<evidence type="ECO:0000256" key="6">
    <source>
        <dbReference type="ARBA" id="ARBA00022741"/>
    </source>
</evidence>
<dbReference type="InterPro" id="IPR011817">
    <property type="entry name" value="Uridylate_kinase"/>
</dbReference>
<dbReference type="KEGG" id="taqu:KDW03_12090"/>
<dbReference type="GO" id="GO:0033862">
    <property type="term" value="F:UMP kinase activity"/>
    <property type="evidence" value="ECO:0007669"/>
    <property type="project" value="UniProtKB-EC"/>
</dbReference>
<evidence type="ECO:0000256" key="7">
    <source>
        <dbReference type="ARBA" id="ARBA00022777"/>
    </source>
</evidence>
<evidence type="ECO:0000256" key="4">
    <source>
        <dbReference type="ARBA" id="ARBA00022490"/>
    </source>
</evidence>
<keyword evidence="8 11" id="KW-0067">ATP-binding</keyword>
<evidence type="ECO:0000256" key="8">
    <source>
        <dbReference type="ARBA" id="ARBA00022840"/>
    </source>
</evidence>
<comment type="function">
    <text evidence="11">Catalyzes the reversible phosphorylation of UMP to UDP.</text>
</comment>
<dbReference type="PANTHER" id="PTHR42833">
    <property type="entry name" value="URIDYLATE KINASE"/>
    <property type="match status" value="1"/>
</dbReference>
<dbReference type="RefSeq" id="WP_271435333.1">
    <property type="nucleotide sequence ID" value="NZ_CP073355.1"/>
</dbReference>
<comment type="activity regulation">
    <text evidence="11">Inhibited by UTP.</text>
</comment>
<dbReference type="InterPro" id="IPR036393">
    <property type="entry name" value="AceGlu_kinase-like_sf"/>
</dbReference>
<feature type="binding site" evidence="11">
    <location>
        <position position="162"/>
    </location>
    <ligand>
        <name>ATP</name>
        <dbReference type="ChEBI" id="CHEBI:30616"/>
    </ligand>
</feature>
<evidence type="ECO:0000256" key="2">
    <source>
        <dbReference type="ARBA" id="ARBA00004791"/>
    </source>
</evidence>
<feature type="binding site" evidence="11">
    <location>
        <position position="58"/>
    </location>
    <ligand>
        <name>ATP</name>
        <dbReference type="ChEBI" id="CHEBI:30616"/>
    </ligand>
</feature>
<dbReference type="NCBIfam" id="TIGR02075">
    <property type="entry name" value="pyrH_bact"/>
    <property type="match status" value="1"/>
</dbReference>
<feature type="binding site" evidence="11">
    <location>
        <position position="54"/>
    </location>
    <ligand>
        <name>ATP</name>
        <dbReference type="ChEBI" id="CHEBI:30616"/>
    </ligand>
</feature>
<comment type="subunit">
    <text evidence="11">Homohexamer.</text>
</comment>
<comment type="similarity">
    <text evidence="3 11">Belongs to the UMP kinase family.</text>
</comment>
<keyword evidence="7 11" id="KW-0418">Kinase</keyword>
<dbReference type="PANTHER" id="PTHR42833:SF4">
    <property type="entry name" value="URIDYLATE KINASE PUMPKIN, CHLOROPLASTIC"/>
    <property type="match status" value="1"/>
</dbReference>
<evidence type="ECO:0000256" key="5">
    <source>
        <dbReference type="ARBA" id="ARBA00022679"/>
    </source>
</evidence>
<dbReference type="GO" id="GO:0044210">
    <property type="term" value="P:'de novo' CTP biosynthetic process"/>
    <property type="evidence" value="ECO:0007669"/>
    <property type="project" value="UniProtKB-UniRule"/>
</dbReference>
<feature type="binding site" evidence="11">
    <location>
        <position position="53"/>
    </location>
    <ligand>
        <name>UMP</name>
        <dbReference type="ChEBI" id="CHEBI:57865"/>
    </ligand>
</feature>
<evidence type="ECO:0000256" key="9">
    <source>
        <dbReference type="ARBA" id="ARBA00022975"/>
    </source>
</evidence>
<keyword evidence="6 11" id="KW-0547">Nucleotide-binding</keyword>
<dbReference type="CDD" id="cd04254">
    <property type="entry name" value="AAK_UMPK-PyrH-Ec"/>
    <property type="match status" value="1"/>
</dbReference>
<feature type="binding site" evidence="11">
    <location>
        <begin position="135"/>
        <end position="142"/>
    </location>
    <ligand>
        <name>UMP</name>
        <dbReference type="ChEBI" id="CHEBI:57865"/>
    </ligand>
</feature>
<reference evidence="13" key="2">
    <citation type="submission" date="2022-06" db="EMBL/GenBank/DDBJ databases">
        <title>Thermospira aquatica gen. nov., sp. nov.</title>
        <authorList>
            <person name="Ben Ali Gam Z."/>
            <person name="Labat M."/>
        </authorList>
    </citation>
    <scope>NUCLEOTIDE SEQUENCE</scope>
    <source>
        <strain evidence="13">F1F22</strain>
    </source>
</reference>
<feature type="domain" description="Aspartate/glutamate/uridylate kinase" evidence="12">
    <location>
        <begin position="7"/>
        <end position="216"/>
    </location>
</feature>
<keyword evidence="9 11" id="KW-0665">Pyrimidine biosynthesis</keyword>